<proteinExistence type="predicted"/>
<dbReference type="EMBL" id="JASJOU010000001">
    <property type="protein sequence ID" value="MDJ1500029.1"/>
    <property type="molecule type" value="Genomic_DNA"/>
</dbReference>
<gene>
    <name evidence="3" type="ORF">QNI22_05210</name>
</gene>
<evidence type="ECO:0000313" key="4">
    <source>
        <dbReference type="Proteomes" id="UP001232063"/>
    </source>
</evidence>
<comment type="caution">
    <text evidence="3">The sequence shown here is derived from an EMBL/GenBank/DDBJ whole genome shotgun (WGS) entry which is preliminary data.</text>
</comment>
<evidence type="ECO:0000259" key="2">
    <source>
        <dbReference type="Pfam" id="PF03417"/>
    </source>
</evidence>
<keyword evidence="4" id="KW-1185">Reference proteome</keyword>
<dbReference type="PROSITE" id="PS51257">
    <property type="entry name" value="PROKAR_LIPOPROTEIN"/>
    <property type="match status" value="1"/>
</dbReference>
<dbReference type="SUPFAM" id="SSF56235">
    <property type="entry name" value="N-terminal nucleophile aminohydrolases (Ntn hydrolases)"/>
    <property type="match status" value="1"/>
</dbReference>
<name>A0AAE3R1R3_9BACT</name>
<keyword evidence="1" id="KW-0732">Signal</keyword>
<evidence type="ECO:0000313" key="3">
    <source>
        <dbReference type="EMBL" id="MDJ1500029.1"/>
    </source>
</evidence>
<dbReference type="AlphaFoldDB" id="A0AAE3R1R3"/>
<dbReference type="Gene3D" id="3.60.60.10">
    <property type="entry name" value="Penicillin V Acylase, Chain A"/>
    <property type="match status" value="1"/>
</dbReference>
<accession>A0AAE3R1R3</accession>
<feature type="domain" description="Peptidase C45 hydrolase" evidence="2">
    <location>
        <begin position="39"/>
        <end position="163"/>
    </location>
</feature>
<feature type="chain" id="PRO_5041952502" description="Peptidase C45 hydrolase domain-containing protein" evidence="1">
    <location>
        <begin position="23"/>
        <end position="428"/>
    </location>
</feature>
<evidence type="ECO:0000256" key="1">
    <source>
        <dbReference type="SAM" id="SignalP"/>
    </source>
</evidence>
<dbReference type="Proteomes" id="UP001232063">
    <property type="component" value="Unassembled WGS sequence"/>
</dbReference>
<dbReference type="RefSeq" id="WP_314509560.1">
    <property type="nucleotide sequence ID" value="NZ_JASJOU010000001.1"/>
</dbReference>
<dbReference type="Pfam" id="PF03417">
    <property type="entry name" value="AAT"/>
    <property type="match status" value="1"/>
</dbReference>
<sequence>MKKGILCCLLIYCMFISQMSLACTILSCAMHGEAYAAANEDDYTPFIRIWFNPASKERYGSVCFGAPDLQIATAMNEYGLFYDYTAQYSIDAAKYQLKNPYNGDLFFEIISKCKTVDEALAFLEKHDYTATSQVLLADATGASVVIHVGAKVKKTGIYQINTNFDILNVPTHNYSCGRYDIAERMLSSAKSLSVPFLRDILNETHQEGALSTQYSNVYDLKRGKIYVYLFHNYSHVYEIDLKKELAKGYRLEMLADHFPVSFAYQSYVQSHPLYRKETIMSEIRKKGVSTTVTKYISELNNSNTTKVDSALVLSLLEVGIQLIKDANNQHTNGQMWEYWFSLPNGYYVKQYDDERIHSASQLLVALLNKAWNDVKYKNFILEMLAYCDMVESKPSVAIERYQKLIVDPSQTFPVTYNRSREMLSRIKR</sequence>
<organism evidence="3 4">
    <name type="scientific">Xanthocytophaga agilis</name>
    <dbReference type="NCBI Taxonomy" id="3048010"/>
    <lineage>
        <taxon>Bacteria</taxon>
        <taxon>Pseudomonadati</taxon>
        <taxon>Bacteroidota</taxon>
        <taxon>Cytophagia</taxon>
        <taxon>Cytophagales</taxon>
        <taxon>Rhodocytophagaceae</taxon>
        <taxon>Xanthocytophaga</taxon>
    </lineage>
</organism>
<reference evidence="3" key="1">
    <citation type="submission" date="2023-05" db="EMBL/GenBank/DDBJ databases">
        <authorList>
            <person name="Zhang X."/>
        </authorList>
    </citation>
    <scope>NUCLEOTIDE SEQUENCE</scope>
    <source>
        <strain evidence="3">BD1B2-1</strain>
    </source>
</reference>
<dbReference type="InterPro" id="IPR029055">
    <property type="entry name" value="Ntn_hydrolases_N"/>
</dbReference>
<dbReference type="InterPro" id="IPR005079">
    <property type="entry name" value="Peptidase_C45_hydrolase"/>
</dbReference>
<feature type="signal peptide" evidence="1">
    <location>
        <begin position="1"/>
        <end position="22"/>
    </location>
</feature>
<protein>
    <recommendedName>
        <fullName evidence="2">Peptidase C45 hydrolase domain-containing protein</fullName>
    </recommendedName>
</protein>